<gene>
    <name evidence="1" type="ORF">SVUK_LOCUS5727</name>
</gene>
<reference evidence="1 2" key="1">
    <citation type="submission" date="2018-11" db="EMBL/GenBank/DDBJ databases">
        <authorList>
            <consortium name="Pathogen Informatics"/>
        </authorList>
    </citation>
    <scope>NUCLEOTIDE SEQUENCE [LARGE SCALE GENOMIC DNA]</scope>
</reference>
<accession>A0A3P7IUC7</accession>
<dbReference type="Proteomes" id="UP000270094">
    <property type="component" value="Unassembled WGS sequence"/>
</dbReference>
<protein>
    <submittedName>
        <fullName evidence="1">Uncharacterized protein</fullName>
    </submittedName>
</protein>
<proteinExistence type="predicted"/>
<dbReference type="AlphaFoldDB" id="A0A3P7IUC7"/>
<dbReference type="OrthoDB" id="10255543at2759"/>
<organism evidence="1 2">
    <name type="scientific">Strongylus vulgaris</name>
    <name type="common">Blood worm</name>
    <dbReference type="NCBI Taxonomy" id="40348"/>
    <lineage>
        <taxon>Eukaryota</taxon>
        <taxon>Metazoa</taxon>
        <taxon>Ecdysozoa</taxon>
        <taxon>Nematoda</taxon>
        <taxon>Chromadorea</taxon>
        <taxon>Rhabditida</taxon>
        <taxon>Rhabditina</taxon>
        <taxon>Rhabditomorpha</taxon>
        <taxon>Strongyloidea</taxon>
        <taxon>Strongylidae</taxon>
        <taxon>Strongylus</taxon>
    </lineage>
</organism>
<dbReference type="EMBL" id="UYYB01017309">
    <property type="protein sequence ID" value="VDM70729.1"/>
    <property type="molecule type" value="Genomic_DNA"/>
</dbReference>
<evidence type="ECO:0000313" key="1">
    <source>
        <dbReference type="EMBL" id="VDM70729.1"/>
    </source>
</evidence>
<name>A0A3P7IUC7_STRVU</name>
<sequence length="96" mass="10763">MFQWSMSKMHIRAAGEFQASLTNPLLLAVPINGYFEALLGHVALTISVQLQSKLNVASNQSICYHYSLFCRYSVLNKLEALNFVQVANGQPYNEIP</sequence>
<keyword evidence="2" id="KW-1185">Reference proteome</keyword>
<evidence type="ECO:0000313" key="2">
    <source>
        <dbReference type="Proteomes" id="UP000270094"/>
    </source>
</evidence>